<feature type="domain" description="Beta-defensin-like" evidence="10">
    <location>
        <begin position="25"/>
        <end position="51"/>
    </location>
</feature>
<evidence type="ECO:0000313" key="13">
    <source>
        <dbReference type="RGD" id="1563816"/>
    </source>
</evidence>
<dbReference type="InterPro" id="IPR001855">
    <property type="entry name" value="Defensin_beta-like"/>
</dbReference>
<keyword evidence="8" id="KW-1015">Disulfide bond</keyword>
<comment type="subcellular location">
    <subcellularLocation>
        <location evidence="1">Secreted</location>
    </subcellularLocation>
</comment>
<evidence type="ECO:0000256" key="6">
    <source>
        <dbReference type="ARBA" id="ARBA00022940"/>
    </source>
</evidence>
<dbReference type="Proteomes" id="UP000234681">
    <property type="component" value="Chromosome 16"/>
</dbReference>
<evidence type="ECO:0000313" key="11">
    <source>
        <dbReference type="EMBL" id="EDM08964.1"/>
    </source>
</evidence>
<evidence type="ECO:0000256" key="8">
    <source>
        <dbReference type="ARBA" id="ARBA00023157"/>
    </source>
</evidence>
<comment type="similarity">
    <text evidence="2">Belongs to the beta-defensin family.</text>
</comment>
<evidence type="ECO:0000256" key="1">
    <source>
        <dbReference type="ARBA" id="ARBA00004613"/>
    </source>
</evidence>
<feature type="signal peptide" evidence="9">
    <location>
        <begin position="1"/>
        <end position="23"/>
    </location>
</feature>
<protein>
    <submittedName>
        <fullName evidence="11">Beta-defensin 39</fullName>
    </submittedName>
</protein>
<dbReference type="PROSITE" id="PS51257">
    <property type="entry name" value="PROKAR_LIPOPROTEIN"/>
    <property type="match status" value="1"/>
</dbReference>
<dbReference type="EMBL" id="CH473970">
    <property type="protein sequence ID" value="EDM08964.1"/>
    <property type="molecule type" value="Genomic_DNA"/>
</dbReference>
<dbReference type="OrthoDB" id="9622366at2759"/>
<dbReference type="AlphaFoldDB" id="A6IWA8"/>
<proteinExistence type="inferred from homology"/>
<dbReference type="PANTHER" id="PTHR21388:SF6">
    <property type="entry name" value="BETA-DEFENSIN 39"/>
    <property type="match status" value="1"/>
</dbReference>
<feature type="non-terminal residue" evidence="11">
    <location>
        <position position="51"/>
    </location>
</feature>
<evidence type="ECO:0000256" key="3">
    <source>
        <dbReference type="ARBA" id="ARBA00022525"/>
    </source>
</evidence>
<name>A6IWA8_RAT</name>
<evidence type="ECO:0000259" key="10">
    <source>
        <dbReference type="Pfam" id="PF00711"/>
    </source>
</evidence>
<evidence type="ECO:0000256" key="4">
    <source>
        <dbReference type="ARBA" id="ARBA00022529"/>
    </source>
</evidence>
<gene>
    <name evidence="11 13" type="primary">Defb39</name>
    <name evidence="11" type="ORF">rCG_43204</name>
</gene>
<evidence type="ECO:0000256" key="7">
    <source>
        <dbReference type="ARBA" id="ARBA00023022"/>
    </source>
</evidence>
<organism evidence="11 12">
    <name type="scientific">Rattus norvegicus</name>
    <name type="common">Rat</name>
    <dbReference type="NCBI Taxonomy" id="10116"/>
    <lineage>
        <taxon>Eukaryota</taxon>
        <taxon>Metazoa</taxon>
        <taxon>Chordata</taxon>
        <taxon>Craniata</taxon>
        <taxon>Vertebrata</taxon>
        <taxon>Euteleostomi</taxon>
        <taxon>Mammalia</taxon>
        <taxon>Eutheria</taxon>
        <taxon>Euarchontoglires</taxon>
        <taxon>Glires</taxon>
        <taxon>Rodentia</taxon>
        <taxon>Myomorpha</taxon>
        <taxon>Muroidea</taxon>
        <taxon>Muridae</taxon>
        <taxon>Murinae</taxon>
        <taxon>Rattus</taxon>
    </lineage>
</organism>
<evidence type="ECO:0000256" key="9">
    <source>
        <dbReference type="SAM" id="SignalP"/>
    </source>
</evidence>
<evidence type="ECO:0000256" key="2">
    <source>
        <dbReference type="ARBA" id="ARBA00007371"/>
    </source>
</evidence>
<dbReference type="RGD" id="1563816">
    <property type="gene designation" value="Defb39"/>
</dbReference>
<keyword evidence="6" id="KW-0211">Defensin</keyword>
<keyword evidence="4" id="KW-0929">Antimicrobial</keyword>
<dbReference type="SUPFAM" id="SSF57392">
    <property type="entry name" value="Defensin-like"/>
    <property type="match status" value="1"/>
</dbReference>
<evidence type="ECO:0000313" key="12">
    <source>
        <dbReference type="Proteomes" id="UP000234681"/>
    </source>
</evidence>
<keyword evidence="3" id="KW-0964">Secreted</keyword>
<dbReference type="GO" id="GO:0042742">
    <property type="term" value="P:defense response to bacterium"/>
    <property type="evidence" value="ECO:0007669"/>
    <property type="project" value="UniProtKB-KW"/>
</dbReference>
<dbReference type="Pfam" id="PF00711">
    <property type="entry name" value="Defensin_beta"/>
    <property type="match status" value="1"/>
</dbReference>
<keyword evidence="5 9" id="KW-0732">Signal</keyword>
<reference evidence="11 12" key="1">
    <citation type="submission" date="2005-09" db="EMBL/GenBank/DDBJ databases">
        <authorList>
            <person name="Mural R.J."/>
            <person name="Li P.W."/>
            <person name="Adams M.D."/>
            <person name="Amanatides P.G."/>
            <person name="Baden-Tillson H."/>
            <person name="Barnstead M."/>
            <person name="Chin S.H."/>
            <person name="Dew I."/>
            <person name="Evans C.A."/>
            <person name="Ferriera S."/>
            <person name="Flanigan M."/>
            <person name="Fosler C."/>
            <person name="Glodek A."/>
            <person name="Gu Z."/>
            <person name="Holt R.A."/>
            <person name="Jennings D."/>
            <person name="Kraft C.L."/>
            <person name="Lu F."/>
            <person name="Nguyen T."/>
            <person name="Nusskern D.R."/>
            <person name="Pfannkoch C.M."/>
            <person name="Sitter C."/>
            <person name="Sutton G.G."/>
            <person name="Venter J.C."/>
            <person name="Wang Z."/>
            <person name="Woodage T."/>
            <person name="Zheng X.H."/>
            <person name="Zhong F."/>
        </authorList>
    </citation>
    <scope>NUCLEOTIDE SEQUENCE [LARGE SCALE GENOMIC DNA]</scope>
    <source>
        <strain>BN</strain>
        <strain evidence="12">Sprague-Dawley</strain>
    </source>
</reference>
<sequence length="51" mass="5736">MKISCFLLLVLSLSCFQINSVSGIDSVKCFQKNNTCHTIRCPYFQDEVGTC</sequence>
<accession>A6IWA8</accession>
<keyword evidence="7" id="KW-0044">Antibiotic</keyword>
<dbReference type="PANTHER" id="PTHR21388">
    <property type="entry name" value="BETA-DEFENSIN-RELATED"/>
    <property type="match status" value="1"/>
</dbReference>
<dbReference type="GO" id="GO:0005576">
    <property type="term" value="C:extracellular region"/>
    <property type="evidence" value="ECO:0007669"/>
    <property type="project" value="UniProtKB-SubCell"/>
</dbReference>
<feature type="chain" id="PRO_5039918152" evidence="9">
    <location>
        <begin position="24"/>
        <end position="51"/>
    </location>
</feature>
<evidence type="ECO:0000256" key="5">
    <source>
        <dbReference type="ARBA" id="ARBA00022729"/>
    </source>
</evidence>